<dbReference type="InterPro" id="IPR004101">
    <property type="entry name" value="Mur_ligase_C"/>
</dbReference>
<dbReference type="EC" id="6.3.2.12" evidence="6"/>
<comment type="pathway">
    <text evidence="3">Cofactor biosynthesis; tetrahydrofolate biosynthesis; 7,8-dihydrofolate from 2-amino-4-hydroxy-6-hydroxymethyl-7,8-dihydropteridine diphosphate and 4-aminobenzoate: step 2/2.</text>
</comment>
<dbReference type="Gene3D" id="3.90.190.20">
    <property type="entry name" value="Mur ligase, C-terminal domain"/>
    <property type="match status" value="1"/>
</dbReference>
<evidence type="ECO:0000256" key="20">
    <source>
        <dbReference type="ARBA" id="ARBA00049035"/>
    </source>
</evidence>
<evidence type="ECO:0000256" key="15">
    <source>
        <dbReference type="ARBA" id="ARBA00030048"/>
    </source>
</evidence>
<dbReference type="GO" id="GO:0046656">
    <property type="term" value="P:folic acid biosynthetic process"/>
    <property type="evidence" value="ECO:0007669"/>
    <property type="project" value="UniProtKB-KW"/>
</dbReference>
<dbReference type="GO" id="GO:0008841">
    <property type="term" value="F:dihydrofolate synthase activity"/>
    <property type="evidence" value="ECO:0007669"/>
    <property type="project" value="UniProtKB-EC"/>
</dbReference>
<evidence type="ECO:0000256" key="10">
    <source>
        <dbReference type="ARBA" id="ARBA00022723"/>
    </source>
</evidence>
<dbReference type="Pfam" id="PF08245">
    <property type="entry name" value="Mur_ligase_M"/>
    <property type="match status" value="1"/>
</dbReference>
<evidence type="ECO:0000256" key="21">
    <source>
        <dbReference type="ARBA" id="ARBA00049161"/>
    </source>
</evidence>
<evidence type="ECO:0000256" key="18">
    <source>
        <dbReference type="ARBA" id="ARBA00047493"/>
    </source>
</evidence>
<protein>
    <recommendedName>
        <fullName evidence="8">Dihydrofolate synthase/folylpolyglutamate synthase</fullName>
        <ecNumber evidence="6">6.3.2.12</ecNumber>
        <ecNumber evidence="7">6.3.2.17</ecNumber>
    </recommendedName>
    <alternativeName>
        <fullName evidence="17">Folylpoly-gamma-glutamate synthetase-dihydrofolate synthetase</fullName>
    </alternativeName>
    <alternativeName>
        <fullName evidence="15">Folylpolyglutamate synthetase</fullName>
    </alternativeName>
    <alternativeName>
        <fullName evidence="16">Tetrahydrofolylpolyglutamate synthase</fullName>
    </alternativeName>
</protein>
<dbReference type="InterPro" id="IPR036615">
    <property type="entry name" value="Mur_ligase_C_dom_sf"/>
</dbReference>
<comment type="catalytic activity">
    <reaction evidence="19">
        <text>10-formyltetrahydrofolyl-(gamma-L-Glu)(n) + L-glutamate + ATP = 10-formyltetrahydrofolyl-(gamma-L-Glu)(n+1) + ADP + phosphate + H(+)</text>
        <dbReference type="Rhea" id="RHEA:51904"/>
        <dbReference type="Rhea" id="RHEA-COMP:13088"/>
        <dbReference type="Rhea" id="RHEA-COMP:14300"/>
        <dbReference type="ChEBI" id="CHEBI:15378"/>
        <dbReference type="ChEBI" id="CHEBI:29985"/>
        <dbReference type="ChEBI" id="CHEBI:30616"/>
        <dbReference type="ChEBI" id="CHEBI:43474"/>
        <dbReference type="ChEBI" id="CHEBI:134413"/>
        <dbReference type="ChEBI" id="CHEBI:456216"/>
        <dbReference type="EC" id="6.3.2.17"/>
    </reaction>
</comment>
<dbReference type="Proteomes" id="UP000319817">
    <property type="component" value="Chromosome"/>
</dbReference>
<feature type="domain" description="Mur ligase C-terminal" evidence="23">
    <location>
        <begin position="364"/>
        <end position="488"/>
    </location>
</feature>
<feature type="domain" description="Mur ligase central" evidence="24">
    <location>
        <begin position="86"/>
        <end position="328"/>
    </location>
</feature>
<evidence type="ECO:0000256" key="11">
    <source>
        <dbReference type="ARBA" id="ARBA00022741"/>
    </source>
</evidence>
<evidence type="ECO:0000256" key="1">
    <source>
        <dbReference type="ARBA" id="ARBA00001946"/>
    </source>
</evidence>
<evidence type="ECO:0000256" key="16">
    <source>
        <dbReference type="ARBA" id="ARBA00030592"/>
    </source>
</evidence>
<dbReference type="InterPro" id="IPR036565">
    <property type="entry name" value="Mur-like_cat_sf"/>
</dbReference>
<feature type="compositionally biased region" description="Basic and acidic residues" evidence="22">
    <location>
        <begin position="13"/>
        <end position="23"/>
    </location>
</feature>
<evidence type="ECO:0000256" key="5">
    <source>
        <dbReference type="ARBA" id="ARBA00008276"/>
    </source>
</evidence>
<keyword evidence="14" id="KW-0289">Folate biosynthesis</keyword>
<comment type="function">
    <text evidence="2">Functions in two distinct reactions of the de novo folate biosynthetic pathway. Catalyzes the addition of a glutamate residue to dihydropteroate (7,8-dihydropteroate or H2Pte) to form dihydrofolate (7,8-dihydrofolate monoglutamate or H2Pte-Glu). Also catalyzes successive additions of L-glutamate to tetrahydrofolate or 10-formyltetrahydrofolate or 5,10-methylenetetrahydrofolate, leading to folylpolyglutamate derivatives.</text>
</comment>
<dbReference type="GO" id="GO:0004326">
    <property type="term" value="F:tetrahydrofolylpolyglutamate synthase activity"/>
    <property type="evidence" value="ECO:0007669"/>
    <property type="project" value="UniProtKB-EC"/>
</dbReference>
<dbReference type="PANTHER" id="PTHR11136:SF0">
    <property type="entry name" value="DIHYDROFOLATE SYNTHETASE-RELATED"/>
    <property type="match status" value="1"/>
</dbReference>
<evidence type="ECO:0000313" key="25">
    <source>
        <dbReference type="EMBL" id="QDT13216.1"/>
    </source>
</evidence>
<evidence type="ECO:0000256" key="2">
    <source>
        <dbReference type="ARBA" id="ARBA00002714"/>
    </source>
</evidence>
<organism evidence="25 26">
    <name type="scientific">Stieleria marina</name>
    <dbReference type="NCBI Taxonomy" id="1930275"/>
    <lineage>
        <taxon>Bacteria</taxon>
        <taxon>Pseudomonadati</taxon>
        <taxon>Planctomycetota</taxon>
        <taxon>Planctomycetia</taxon>
        <taxon>Pirellulales</taxon>
        <taxon>Pirellulaceae</taxon>
        <taxon>Stieleria</taxon>
    </lineage>
</organism>
<evidence type="ECO:0000256" key="17">
    <source>
        <dbReference type="ARBA" id="ARBA00032510"/>
    </source>
</evidence>
<dbReference type="GO" id="GO:0005524">
    <property type="term" value="F:ATP binding"/>
    <property type="evidence" value="ECO:0007669"/>
    <property type="project" value="UniProtKB-KW"/>
</dbReference>
<evidence type="ECO:0000256" key="13">
    <source>
        <dbReference type="ARBA" id="ARBA00022842"/>
    </source>
</evidence>
<keyword evidence="13" id="KW-0460">Magnesium</keyword>
<evidence type="ECO:0000313" key="26">
    <source>
        <dbReference type="Proteomes" id="UP000319817"/>
    </source>
</evidence>
<keyword evidence="26" id="KW-1185">Reference proteome</keyword>
<evidence type="ECO:0000256" key="4">
    <source>
        <dbReference type="ARBA" id="ARBA00005150"/>
    </source>
</evidence>
<sequence length="507" mass="54902">MSQSDSQSPSDPPRTETRDLDARDLNARYQKALSFLYDRINYEKMASGTARYPFRLHRTGELLRELGLDGFLAECVDQPQIPIVHIAGTKGKGSTGSMVASILTASGMVTGLYTSPHLNDLEERFRIDGQPCSREQLADLVEEIAPVAQKFADQGHGDPSFFELTTAIGLLHFQKQKCDAIVLEVGLGGRLDSTNVCMSSVSAITSIGLDHQHVLGNTLAEIAAEKAGIIKPGVPLVSGVRGGEAAEVIAAKATKARANLFQLGKDFDFQCQPDSQWGSTLDYRVIPQVAPLKETTDRPLDPDTNMSQVELGLDGEHQAHNAAVAITIARQLQLRILRDSSKTPPHTINEQAIRDGLQNVRCPGRVERFCLANGITAIVDAAHNDDSIAALCRCIEQRRGDQKVAVVFGTSRDKSADSMLKLLAPAADLLVLTQFEGNPRYRPTDDLLPLVPPSATRNTVVQRTPIEACQAGIDFLGSGGTLVICGSFFLAAETRPWVESLSNETSH</sequence>
<dbReference type="AlphaFoldDB" id="A0A517P1G5"/>
<accession>A0A517P1G5</accession>
<dbReference type="EC" id="6.3.2.17" evidence="7"/>
<evidence type="ECO:0000256" key="12">
    <source>
        <dbReference type="ARBA" id="ARBA00022840"/>
    </source>
</evidence>
<proteinExistence type="inferred from homology"/>
<comment type="similarity">
    <text evidence="5">Belongs to the folylpolyglutamate synthase family.</text>
</comment>
<keyword evidence="10" id="KW-0479">Metal-binding</keyword>
<dbReference type="EMBL" id="CP036526">
    <property type="protein sequence ID" value="QDT13216.1"/>
    <property type="molecule type" value="Genomic_DNA"/>
</dbReference>
<evidence type="ECO:0000259" key="24">
    <source>
        <dbReference type="Pfam" id="PF08245"/>
    </source>
</evidence>
<comment type="pathway">
    <text evidence="4">Cofactor biosynthesis; tetrahydrofolylpolyglutamate biosynthesis.</text>
</comment>
<evidence type="ECO:0000256" key="6">
    <source>
        <dbReference type="ARBA" id="ARBA00013023"/>
    </source>
</evidence>
<feature type="region of interest" description="Disordered" evidence="22">
    <location>
        <begin position="1"/>
        <end position="23"/>
    </location>
</feature>
<dbReference type="GO" id="GO:0046872">
    <property type="term" value="F:metal ion binding"/>
    <property type="evidence" value="ECO:0007669"/>
    <property type="project" value="UniProtKB-KW"/>
</dbReference>
<comment type="catalytic activity">
    <reaction evidence="18">
        <text>(6S)-5,6,7,8-tetrahydrofolyl-(gamma-L-Glu)(n) + L-glutamate + ATP = (6S)-5,6,7,8-tetrahydrofolyl-(gamma-L-Glu)(n+1) + ADP + phosphate + H(+)</text>
        <dbReference type="Rhea" id="RHEA:10580"/>
        <dbReference type="Rhea" id="RHEA-COMP:14738"/>
        <dbReference type="Rhea" id="RHEA-COMP:14740"/>
        <dbReference type="ChEBI" id="CHEBI:15378"/>
        <dbReference type="ChEBI" id="CHEBI:29985"/>
        <dbReference type="ChEBI" id="CHEBI:30616"/>
        <dbReference type="ChEBI" id="CHEBI:43474"/>
        <dbReference type="ChEBI" id="CHEBI:141005"/>
        <dbReference type="ChEBI" id="CHEBI:456216"/>
        <dbReference type="EC" id="6.3.2.17"/>
    </reaction>
</comment>
<reference evidence="25 26" key="1">
    <citation type="submission" date="2019-02" db="EMBL/GenBank/DDBJ databases">
        <title>Deep-cultivation of Planctomycetes and their phenomic and genomic characterization uncovers novel biology.</title>
        <authorList>
            <person name="Wiegand S."/>
            <person name="Jogler M."/>
            <person name="Boedeker C."/>
            <person name="Pinto D."/>
            <person name="Vollmers J."/>
            <person name="Rivas-Marin E."/>
            <person name="Kohn T."/>
            <person name="Peeters S.H."/>
            <person name="Heuer A."/>
            <person name="Rast P."/>
            <person name="Oberbeckmann S."/>
            <person name="Bunk B."/>
            <person name="Jeske O."/>
            <person name="Meyerdierks A."/>
            <person name="Storesund J.E."/>
            <person name="Kallscheuer N."/>
            <person name="Luecker S."/>
            <person name="Lage O.M."/>
            <person name="Pohl T."/>
            <person name="Merkel B.J."/>
            <person name="Hornburger P."/>
            <person name="Mueller R.-W."/>
            <person name="Bruemmer F."/>
            <person name="Labrenz M."/>
            <person name="Spormann A.M."/>
            <person name="Op den Camp H."/>
            <person name="Overmann J."/>
            <person name="Amann R."/>
            <person name="Jetten M.S.M."/>
            <person name="Mascher T."/>
            <person name="Medema M.H."/>
            <person name="Devos D.P."/>
            <person name="Kaster A.-K."/>
            <person name="Ovreas L."/>
            <person name="Rohde M."/>
            <person name="Galperin M.Y."/>
            <person name="Jogler C."/>
        </authorList>
    </citation>
    <scope>NUCLEOTIDE SEQUENCE [LARGE SCALE GENOMIC DNA]</scope>
    <source>
        <strain evidence="25 26">K23_9</strain>
    </source>
</reference>
<dbReference type="InterPro" id="IPR001645">
    <property type="entry name" value="Folylpolyglutamate_synth"/>
</dbReference>
<dbReference type="OrthoDB" id="9809356at2"/>
<comment type="cofactor">
    <cofactor evidence="1">
        <name>Mg(2+)</name>
        <dbReference type="ChEBI" id="CHEBI:18420"/>
    </cofactor>
</comment>
<evidence type="ECO:0000256" key="7">
    <source>
        <dbReference type="ARBA" id="ARBA00013025"/>
    </source>
</evidence>
<dbReference type="RefSeq" id="WP_145420991.1">
    <property type="nucleotide sequence ID" value="NZ_CP036526.1"/>
</dbReference>
<evidence type="ECO:0000256" key="19">
    <source>
        <dbReference type="ARBA" id="ARBA00047808"/>
    </source>
</evidence>
<keyword evidence="9 25" id="KW-0436">Ligase</keyword>
<dbReference type="SUPFAM" id="SSF53623">
    <property type="entry name" value="MurD-like peptide ligases, catalytic domain"/>
    <property type="match status" value="1"/>
</dbReference>
<evidence type="ECO:0000259" key="23">
    <source>
        <dbReference type="Pfam" id="PF02875"/>
    </source>
</evidence>
<dbReference type="Pfam" id="PF02875">
    <property type="entry name" value="Mur_ligase_C"/>
    <property type="match status" value="1"/>
</dbReference>
<dbReference type="FunFam" id="3.40.1190.10:FF:000011">
    <property type="entry name" value="Folylpolyglutamate synthase/dihydrofolate synthase"/>
    <property type="match status" value="1"/>
</dbReference>
<evidence type="ECO:0000256" key="9">
    <source>
        <dbReference type="ARBA" id="ARBA00022598"/>
    </source>
</evidence>
<evidence type="ECO:0000256" key="3">
    <source>
        <dbReference type="ARBA" id="ARBA00004799"/>
    </source>
</evidence>
<dbReference type="PROSITE" id="PS01011">
    <property type="entry name" value="FOLYLPOLYGLU_SYNT_1"/>
    <property type="match status" value="1"/>
</dbReference>
<keyword evidence="11" id="KW-0547">Nucleotide-binding</keyword>
<dbReference type="InterPro" id="IPR013221">
    <property type="entry name" value="Mur_ligase_cen"/>
</dbReference>
<dbReference type="GO" id="GO:0005737">
    <property type="term" value="C:cytoplasm"/>
    <property type="evidence" value="ECO:0007669"/>
    <property type="project" value="TreeGrafter"/>
</dbReference>
<name>A0A517P1G5_9BACT</name>
<dbReference type="Gene3D" id="3.40.1190.10">
    <property type="entry name" value="Mur-like, catalytic domain"/>
    <property type="match status" value="1"/>
</dbReference>
<dbReference type="PANTHER" id="PTHR11136">
    <property type="entry name" value="FOLYLPOLYGLUTAMATE SYNTHASE-RELATED"/>
    <property type="match status" value="1"/>
</dbReference>
<gene>
    <name evidence="25" type="ORF">K239x_52330</name>
</gene>
<comment type="catalytic activity">
    <reaction evidence="21">
        <text>7,8-dihydropteroate + L-glutamate + ATP = 7,8-dihydrofolate + ADP + phosphate + H(+)</text>
        <dbReference type="Rhea" id="RHEA:23584"/>
        <dbReference type="ChEBI" id="CHEBI:15378"/>
        <dbReference type="ChEBI" id="CHEBI:17839"/>
        <dbReference type="ChEBI" id="CHEBI:29985"/>
        <dbReference type="ChEBI" id="CHEBI:30616"/>
        <dbReference type="ChEBI" id="CHEBI:43474"/>
        <dbReference type="ChEBI" id="CHEBI:57451"/>
        <dbReference type="ChEBI" id="CHEBI:456216"/>
        <dbReference type="EC" id="6.3.2.12"/>
    </reaction>
</comment>
<evidence type="ECO:0000256" key="14">
    <source>
        <dbReference type="ARBA" id="ARBA00022909"/>
    </source>
</evidence>
<dbReference type="SUPFAM" id="SSF53244">
    <property type="entry name" value="MurD-like peptide ligases, peptide-binding domain"/>
    <property type="match status" value="1"/>
</dbReference>
<keyword evidence="12" id="KW-0067">ATP-binding</keyword>
<evidence type="ECO:0000256" key="22">
    <source>
        <dbReference type="SAM" id="MobiDB-lite"/>
    </source>
</evidence>
<evidence type="ECO:0000256" key="8">
    <source>
        <dbReference type="ARBA" id="ARBA00019357"/>
    </source>
</evidence>
<comment type="catalytic activity">
    <reaction evidence="20">
        <text>(6R)-5,10-methylenetetrahydrofolyl-(gamma-L-Glu)(n) + L-glutamate + ATP = (6R)-5,10-methylenetetrahydrofolyl-(gamma-L-Glu)(n+1) + ADP + phosphate + H(+)</text>
        <dbReference type="Rhea" id="RHEA:51912"/>
        <dbReference type="Rhea" id="RHEA-COMP:13257"/>
        <dbReference type="Rhea" id="RHEA-COMP:13258"/>
        <dbReference type="ChEBI" id="CHEBI:15378"/>
        <dbReference type="ChEBI" id="CHEBI:29985"/>
        <dbReference type="ChEBI" id="CHEBI:30616"/>
        <dbReference type="ChEBI" id="CHEBI:43474"/>
        <dbReference type="ChEBI" id="CHEBI:136572"/>
        <dbReference type="ChEBI" id="CHEBI:456216"/>
        <dbReference type="EC" id="6.3.2.17"/>
    </reaction>
</comment>
<dbReference type="InterPro" id="IPR018109">
    <property type="entry name" value="Folylpolyglutamate_synth_CS"/>
</dbReference>
<dbReference type="NCBIfam" id="TIGR01499">
    <property type="entry name" value="folC"/>
    <property type="match status" value="1"/>
</dbReference>